<dbReference type="Gene3D" id="3.40.50.150">
    <property type="entry name" value="Vaccinia Virus protein VP39"/>
    <property type="match status" value="1"/>
</dbReference>
<keyword evidence="2 5" id="KW-0808">Transferase</keyword>
<dbReference type="EMBL" id="CP051177">
    <property type="protein sequence ID" value="QKX51926.1"/>
    <property type="molecule type" value="Genomic_DNA"/>
</dbReference>
<accession>A0A7H8QD44</accession>
<evidence type="ECO:0000256" key="1">
    <source>
        <dbReference type="ARBA" id="ARBA00022603"/>
    </source>
</evidence>
<dbReference type="Pfam" id="PF08241">
    <property type="entry name" value="Methyltransf_11"/>
    <property type="match status" value="1"/>
</dbReference>
<proteinExistence type="predicted"/>
<keyword evidence="1 5" id="KW-0489">Methyltransferase</keyword>
<keyword evidence="6" id="KW-1185">Reference proteome</keyword>
<dbReference type="SUPFAM" id="SSF53335">
    <property type="entry name" value="S-adenosyl-L-methionine-dependent methyltransferases"/>
    <property type="match status" value="1"/>
</dbReference>
<sequence>MKDKVTDVYNQLAGYYANEADGKSLYNTEYERPAMMAQLPADLTGLTVLDAGCAAGWYSEQFLTAGAKVTAVDFSPEMVKAAKQRTKGKAEVLCLDLADDLPFEDQSFDLIVSSLTLHYLKDWGKTFQEFKRMLKPNGQLVFSVHHPMSDIELLPEAHYFDTELLTDHWTKSGKTYEVLFYRRPLSDILNSTLRCFSIGKVIEPEPTLRMKELAQESYARLMKKPQFIILKANKS</sequence>
<protein>
    <submittedName>
        <fullName evidence="5">Methyltransferase domain-containing protein</fullName>
    </submittedName>
</protein>
<evidence type="ECO:0000313" key="6">
    <source>
        <dbReference type="Proteomes" id="UP000509222"/>
    </source>
</evidence>
<evidence type="ECO:0000313" key="5">
    <source>
        <dbReference type="EMBL" id="QKX51926.1"/>
    </source>
</evidence>
<feature type="domain" description="Methyltransferase type 11" evidence="4">
    <location>
        <begin position="49"/>
        <end position="142"/>
    </location>
</feature>
<dbReference type="InterPro" id="IPR013216">
    <property type="entry name" value="Methyltransf_11"/>
</dbReference>
<dbReference type="AlphaFoldDB" id="A0A7H8QD44"/>
<evidence type="ECO:0000259" key="4">
    <source>
        <dbReference type="Pfam" id="PF08241"/>
    </source>
</evidence>
<evidence type="ECO:0000256" key="2">
    <source>
        <dbReference type="ARBA" id="ARBA00022679"/>
    </source>
</evidence>
<evidence type="ECO:0000256" key="3">
    <source>
        <dbReference type="ARBA" id="ARBA00022691"/>
    </source>
</evidence>
<dbReference type="CDD" id="cd02440">
    <property type="entry name" value="AdoMet_MTases"/>
    <property type="match status" value="1"/>
</dbReference>
<name>A0A7H8QD44_9BACL</name>
<dbReference type="Proteomes" id="UP000509222">
    <property type="component" value="Chromosome"/>
</dbReference>
<dbReference type="RefSeq" id="WP_036809035.1">
    <property type="nucleotide sequence ID" value="NZ_CP051177.1"/>
</dbReference>
<keyword evidence="3" id="KW-0949">S-adenosyl-L-methionine</keyword>
<reference evidence="6" key="1">
    <citation type="submission" date="2020-06" db="EMBL/GenBank/DDBJ databases">
        <title>Isolation of Planomicrobium glaciei.</title>
        <authorList>
            <person name="Malisova L."/>
            <person name="Safrankova R."/>
            <person name="Jakubu V."/>
            <person name="Spanelova P."/>
        </authorList>
    </citation>
    <scope>NUCLEOTIDE SEQUENCE [LARGE SCALE GENOMIC DNA]</scope>
    <source>
        <strain evidence="6">NRL-ATB46093</strain>
    </source>
</reference>
<dbReference type="GO" id="GO:0032259">
    <property type="term" value="P:methylation"/>
    <property type="evidence" value="ECO:0007669"/>
    <property type="project" value="UniProtKB-KW"/>
</dbReference>
<organism evidence="5 6">
    <name type="scientific">Planococcus glaciei</name>
    <dbReference type="NCBI Taxonomy" id="459472"/>
    <lineage>
        <taxon>Bacteria</taxon>
        <taxon>Bacillati</taxon>
        <taxon>Bacillota</taxon>
        <taxon>Bacilli</taxon>
        <taxon>Bacillales</taxon>
        <taxon>Caryophanaceae</taxon>
        <taxon>Planococcus</taxon>
    </lineage>
</organism>
<dbReference type="InterPro" id="IPR029063">
    <property type="entry name" value="SAM-dependent_MTases_sf"/>
</dbReference>
<dbReference type="GO" id="GO:0008757">
    <property type="term" value="F:S-adenosylmethionine-dependent methyltransferase activity"/>
    <property type="evidence" value="ECO:0007669"/>
    <property type="project" value="InterPro"/>
</dbReference>
<dbReference type="PANTHER" id="PTHR43464">
    <property type="entry name" value="METHYLTRANSFERASE"/>
    <property type="match status" value="1"/>
</dbReference>
<dbReference type="PANTHER" id="PTHR43464:SF19">
    <property type="entry name" value="UBIQUINONE BIOSYNTHESIS O-METHYLTRANSFERASE, MITOCHONDRIAL"/>
    <property type="match status" value="1"/>
</dbReference>
<gene>
    <name evidence="5" type="ORF">HF394_15825</name>
</gene>